<evidence type="ECO:0000313" key="4">
    <source>
        <dbReference type="Proteomes" id="UP000193648"/>
    </source>
</evidence>
<keyword evidence="3" id="KW-0540">Nuclease</keyword>
<evidence type="ECO:0000313" key="3">
    <source>
        <dbReference type="EMBL" id="ORY99677.1"/>
    </source>
</evidence>
<dbReference type="Pfam" id="PF13358">
    <property type="entry name" value="DDE_3"/>
    <property type="match status" value="1"/>
</dbReference>
<dbReference type="InterPro" id="IPR009057">
    <property type="entry name" value="Homeodomain-like_sf"/>
</dbReference>
<keyword evidence="3" id="KW-0255">Endonuclease</keyword>
<dbReference type="Proteomes" id="UP000193648">
    <property type="component" value="Unassembled WGS sequence"/>
</dbReference>
<dbReference type="InterPro" id="IPR038717">
    <property type="entry name" value="Tc1-like_DDE_dom"/>
</dbReference>
<evidence type="ECO:0000256" key="1">
    <source>
        <dbReference type="SAM" id="MobiDB-lite"/>
    </source>
</evidence>
<dbReference type="PANTHER" id="PTHR46564:SF1">
    <property type="entry name" value="TRANSPOSASE"/>
    <property type="match status" value="1"/>
</dbReference>
<name>A0A1Y2G775_9FUNG</name>
<dbReference type="STRING" id="64571.A0A1Y2G775"/>
<organism evidence="3 4">
    <name type="scientific">Lobosporangium transversale</name>
    <dbReference type="NCBI Taxonomy" id="64571"/>
    <lineage>
        <taxon>Eukaryota</taxon>
        <taxon>Fungi</taxon>
        <taxon>Fungi incertae sedis</taxon>
        <taxon>Mucoromycota</taxon>
        <taxon>Mortierellomycotina</taxon>
        <taxon>Mortierellomycetes</taxon>
        <taxon>Mortierellales</taxon>
        <taxon>Mortierellaceae</taxon>
        <taxon>Lobosporangium</taxon>
    </lineage>
</organism>
<sequence length="453" mass="51928">MTDQNKPIRSYRLGNKTIVSSQFKSQRPIKVKGFTSLRSYWESIAAKGAPLDDDVLIANEQDYEASETTPTGEDEGHSSDQGKVVKKRKLRGKYQKYTTQQLNNMIAHRLNNHKSISEAARLEGVSIRTASTIFSKFLQDPEGRIPTKATHRKRGRKPKLDPEHIKFIVESIEKQPQLSVCEVWEALHNHFDGLDISKTTILKHMHEQYRFTFQWVKSQIESSPIDSEILEERMNWATEWQARAEEFRSHTVFVDETWFSHQKNRGYGWSRKREPASVKPTNKGFIITVMGAISAMGVLGLYVKIPQVSQAPPVSNAPAPVDGDIVNLKNFKQFLAELMDKMDSMDMQGYNIVLDPEHVHKINEIKDMATDRGYKLVYLPRCSSFLNPIERFWSKLETCYDRSVAGEESVVSRVDMASRHVTVEDLGAWVDHSICLFPKCINRELHPQCTCLK</sequence>
<feature type="region of interest" description="Disordered" evidence="1">
    <location>
        <begin position="64"/>
        <end position="90"/>
    </location>
</feature>
<keyword evidence="3" id="KW-0378">Hydrolase</keyword>
<dbReference type="SUPFAM" id="SSF46689">
    <property type="entry name" value="Homeodomain-like"/>
    <property type="match status" value="1"/>
</dbReference>
<dbReference type="InParanoid" id="A0A1Y2G775"/>
<dbReference type="InterPro" id="IPR036397">
    <property type="entry name" value="RNaseH_sf"/>
</dbReference>
<gene>
    <name evidence="3" type="ORF">BCR41DRAFT_390386</name>
</gene>
<dbReference type="PANTHER" id="PTHR46564">
    <property type="entry name" value="TRANSPOSASE"/>
    <property type="match status" value="1"/>
</dbReference>
<keyword evidence="4" id="KW-1185">Reference proteome</keyword>
<reference evidence="3 4" key="1">
    <citation type="submission" date="2016-07" db="EMBL/GenBank/DDBJ databases">
        <title>Pervasive Adenine N6-methylation of Active Genes in Fungi.</title>
        <authorList>
            <consortium name="DOE Joint Genome Institute"/>
            <person name="Mondo S.J."/>
            <person name="Dannebaum R.O."/>
            <person name="Kuo R.C."/>
            <person name="Labutti K."/>
            <person name="Haridas S."/>
            <person name="Kuo A."/>
            <person name="Salamov A."/>
            <person name="Ahrendt S.R."/>
            <person name="Lipzen A."/>
            <person name="Sullivan W."/>
            <person name="Andreopoulos W.B."/>
            <person name="Clum A."/>
            <person name="Lindquist E."/>
            <person name="Daum C."/>
            <person name="Ramamoorthy G.K."/>
            <person name="Gryganskyi A."/>
            <person name="Culley D."/>
            <person name="Magnuson J.K."/>
            <person name="James T.Y."/>
            <person name="O'Malley M.A."/>
            <person name="Stajich J.E."/>
            <person name="Spatafora J.W."/>
            <person name="Visel A."/>
            <person name="Grigoriev I.V."/>
        </authorList>
    </citation>
    <scope>NUCLEOTIDE SEQUENCE [LARGE SCALE GENOMIC DNA]</scope>
    <source>
        <strain evidence="3 4">NRRL 3116</strain>
    </source>
</reference>
<protein>
    <submittedName>
        <fullName evidence="3">DDE superfamily endonuclease-domain-containing protein</fullName>
    </submittedName>
</protein>
<dbReference type="EMBL" id="MCFF01000066">
    <property type="protein sequence ID" value="ORY99677.1"/>
    <property type="molecule type" value="Genomic_DNA"/>
</dbReference>
<accession>A0A1Y2G775</accession>
<dbReference type="RefSeq" id="XP_021875941.1">
    <property type="nucleotide sequence ID" value="XM_022028217.1"/>
</dbReference>
<proteinExistence type="predicted"/>
<evidence type="ECO:0000259" key="2">
    <source>
        <dbReference type="Pfam" id="PF13358"/>
    </source>
</evidence>
<dbReference type="OrthoDB" id="2428500at2759"/>
<comment type="caution">
    <text evidence="3">The sequence shown here is derived from an EMBL/GenBank/DDBJ whole genome shotgun (WGS) entry which is preliminary data.</text>
</comment>
<dbReference type="NCBIfam" id="NF033545">
    <property type="entry name" value="transpos_IS630"/>
    <property type="match status" value="1"/>
</dbReference>
<dbReference type="GeneID" id="33570060"/>
<feature type="domain" description="Tc1-like transposase DDE" evidence="2">
    <location>
        <begin position="326"/>
        <end position="398"/>
    </location>
</feature>
<dbReference type="AlphaFoldDB" id="A0A1Y2G775"/>
<dbReference type="GO" id="GO:0004519">
    <property type="term" value="F:endonuclease activity"/>
    <property type="evidence" value="ECO:0007669"/>
    <property type="project" value="UniProtKB-KW"/>
</dbReference>
<dbReference type="GO" id="GO:0003676">
    <property type="term" value="F:nucleic acid binding"/>
    <property type="evidence" value="ECO:0007669"/>
    <property type="project" value="InterPro"/>
</dbReference>
<dbReference type="InterPro" id="IPR047655">
    <property type="entry name" value="Transpos_IS630-like"/>
</dbReference>
<dbReference type="Gene3D" id="3.30.420.10">
    <property type="entry name" value="Ribonuclease H-like superfamily/Ribonuclease H"/>
    <property type="match status" value="1"/>
</dbReference>